<keyword evidence="7" id="KW-0406">Ion transport</keyword>
<evidence type="ECO:0000313" key="10">
    <source>
        <dbReference type="Proteomes" id="UP000076632"/>
    </source>
</evidence>
<dbReference type="RefSeq" id="XP_018189894.1">
    <property type="nucleotide sequence ID" value="XM_018332117.1"/>
</dbReference>
<name>A0A165I3S7_XYLHT</name>
<evidence type="ECO:0000256" key="8">
    <source>
        <dbReference type="SAM" id="MobiDB-lite"/>
    </source>
</evidence>
<organism evidence="9 10">
    <name type="scientific">Xylona heveae (strain CBS 132557 / TC161)</name>
    <dbReference type="NCBI Taxonomy" id="1328760"/>
    <lineage>
        <taxon>Eukaryota</taxon>
        <taxon>Fungi</taxon>
        <taxon>Dikarya</taxon>
        <taxon>Ascomycota</taxon>
        <taxon>Pezizomycotina</taxon>
        <taxon>Xylonomycetes</taxon>
        <taxon>Xylonales</taxon>
        <taxon>Xylonaceae</taxon>
        <taxon>Xylona</taxon>
    </lineage>
</organism>
<evidence type="ECO:0000256" key="1">
    <source>
        <dbReference type="ARBA" id="ARBA00004141"/>
    </source>
</evidence>
<feature type="region of interest" description="Disordered" evidence="8">
    <location>
        <begin position="236"/>
        <end position="285"/>
    </location>
</feature>
<evidence type="ECO:0000256" key="2">
    <source>
        <dbReference type="ARBA" id="ARBA00006279"/>
    </source>
</evidence>
<evidence type="ECO:0000256" key="6">
    <source>
        <dbReference type="ARBA" id="ARBA00023136"/>
    </source>
</evidence>
<dbReference type="Proteomes" id="UP000076632">
    <property type="component" value="Unassembled WGS sequence"/>
</dbReference>
<dbReference type="GeneID" id="28897254"/>
<reference evidence="9 10" key="1">
    <citation type="journal article" date="2016" name="Fungal Biol.">
        <title>The genome of Xylona heveae provides a window into fungal endophytism.</title>
        <authorList>
            <person name="Gazis R."/>
            <person name="Kuo A."/>
            <person name="Riley R."/>
            <person name="LaButti K."/>
            <person name="Lipzen A."/>
            <person name="Lin J."/>
            <person name="Amirebrahimi M."/>
            <person name="Hesse C.N."/>
            <person name="Spatafora J.W."/>
            <person name="Henrissat B."/>
            <person name="Hainaut M."/>
            <person name="Grigoriev I.V."/>
            <person name="Hibbett D.S."/>
        </authorList>
    </citation>
    <scope>NUCLEOTIDE SEQUENCE [LARGE SCALE GENOMIC DNA]</scope>
    <source>
        <strain evidence="9 10">TC161</strain>
    </source>
</reference>
<feature type="transmembrane region" description="Helical" evidence="7">
    <location>
        <begin position="202"/>
        <end position="222"/>
    </location>
</feature>
<dbReference type="AlphaFoldDB" id="A0A165I3S7"/>
<sequence length="556" mass="61220">MAYPEDPSEEVEIMVHSEPEQESTSRPDIKHRLYISHFLSTWNSRAFEFGAILFVAACFPGTLLPTSAYALARAASAVAFSPAVGRYIDTTDRLKVVRLSILVQRTAVIVSCVGLIVLWSGWASSLTSRSCILVVLSLLGCFEKLASIMNLVSVERDWVVTIAEKDEELLRVLNSQMRRIDLLCKLAGPLAISLLDGLSTKIAIFFVLGSNLATVAIEYFAIVKVYNVMPSLQLTSSSPHPHEDPLHTPAAAPQHPSDQHSPLFNHPENPSPRVQPKTHRNRNRNHNHNLCGLHSLIRSLAFYFRHPVFLPSMALALLYCSVLSFSGQMVTYLLSVGYQSSHIGLMRTVSVVFEISATWISPKIMARLGPTRAGLWGINWQLIWVGLAAAAASLSGAGSHGATASSLAAAGLVGGVIVSRVGLWAFDLCVQMIVQEEVEPENRGRFSTLESSFQNGFELLSYASTLIFSRPDQFKYPVLMSAVAVLVASALYAAFVRQRRGHLLHMPRCLNLKVHHHHHGERGLSHGNSRGWGFAGVDGGRGWERVRQSDEWEEDV</sequence>
<evidence type="ECO:0000256" key="4">
    <source>
        <dbReference type="ARBA" id="ARBA00022692"/>
    </source>
</evidence>
<dbReference type="OMA" id="VAMGHVM"/>
<keyword evidence="10" id="KW-1185">Reference proteome</keyword>
<feature type="transmembrane region" description="Helical" evidence="7">
    <location>
        <begin position="308"/>
        <end position="332"/>
    </location>
</feature>
<dbReference type="GO" id="GO:0016020">
    <property type="term" value="C:membrane"/>
    <property type="evidence" value="ECO:0007669"/>
    <property type="project" value="UniProtKB-SubCell"/>
</dbReference>
<dbReference type="GO" id="GO:0005381">
    <property type="term" value="F:iron ion transmembrane transporter activity"/>
    <property type="evidence" value="ECO:0007669"/>
    <property type="project" value="UniProtKB-UniRule"/>
</dbReference>
<feature type="compositionally biased region" description="Basic residues" evidence="8">
    <location>
        <begin position="276"/>
        <end position="285"/>
    </location>
</feature>
<evidence type="ECO:0000256" key="5">
    <source>
        <dbReference type="ARBA" id="ARBA00022989"/>
    </source>
</evidence>
<dbReference type="EMBL" id="KV407456">
    <property type="protein sequence ID" value="KZF24339.1"/>
    <property type="molecule type" value="Genomic_DNA"/>
</dbReference>
<accession>A0A165I3S7</accession>
<feature type="transmembrane region" description="Helical" evidence="7">
    <location>
        <begin position="344"/>
        <end position="361"/>
    </location>
</feature>
<evidence type="ECO:0000256" key="7">
    <source>
        <dbReference type="RuleBase" id="RU365065"/>
    </source>
</evidence>
<feature type="transmembrane region" description="Helical" evidence="7">
    <location>
        <begin position="46"/>
        <end position="64"/>
    </location>
</feature>
<feature type="transmembrane region" description="Helical" evidence="7">
    <location>
        <begin position="476"/>
        <end position="496"/>
    </location>
</feature>
<keyword evidence="4 7" id="KW-0812">Transmembrane</keyword>
<comment type="caution">
    <text evidence="7">Lacks conserved residue(s) required for the propagation of feature annotation.</text>
</comment>
<keyword evidence="3 7" id="KW-0813">Transport</keyword>
<evidence type="ECO:0000256" key="3">
    <source>
        <dbReference type="ARBA" id="ARBA00022448"/>
    </source>
</evidence>
<dbReference type="Gene3D" id="1.20.1250.20">
    <property type="entry name" value="MFS general substrate transporter like domains"/>
    <property type="match status" value="1"/>
</dbReference>
<keyword evidence="6 7" id="KW-0472">Membrane</keyword>
<gene>
    <name evidence="9" type="ORF">L228DRAFT_245261</name>
</gene>
<proteinExistence type="inferred from homology"/>
<dbReference type="STRING" id="1328760.A0A165I3S7"/>
<dbReference type="SUPFAM" id="SSF103473">
    <property type="entry name" value="MFS general substrate transporter"/>
    <property type="match status" value="1"/>
</dbReference>
<comment type="subcellular location">
    <subcellularLocation>
        <location evidence="1 7">Membrane</location>
        <topology evidence="1 7">Multi-pass membrane protein</topology>
    </subcellularLocation>
</comment>
<dbReference type="InterPro" id="IPR036259">
    <property type="entry name" value="MFS_trans_sf"/>
</dbReference>
<protein>
    <recommendedName>
        <fullName evidence="7">Solute carrier family 40 member</fullName>
    </recommendedName>
</protein>
<comment type="function">
    <text evidence="7">May be involved in iron transport and iron homeostasis.</text>
</comment>
<dbReference type="CDD" id="cd17480">
    <property type="entry name" value="MFS_SLC40A1_like"/>
    <property type="match status" value="1"/>
</dbReference>
<dbReference type="InterPro" id="IPR009716">
    <property type="entry name" value="Ferroportin-1"/>
</dbReference>
<feature type="transmembrane region" description="Helical" evidence="7">
    <location>
        <begin position="373"/>
        <end position="394"/>
    </location>
</feature>
<dbReference type="Pfam" id="PF06963">
    <property type="entry name" value="FPN1"/>
    <property type="match status" value="1"/>
</dbReference>
<dbReference type="OrthoDB" id="648861at2759"/>
<keyword evidence="5 7" id="KW-1133">Transmembrane helix</keyword>
<dbReference type="InParanoid" id="A0A165I3S7"/>
<dbReference type="PANTHER" id="PTHR11660:SF57">
    <property type="entry name" value="SOLUTE CARRIER FAMILY 40 MEMBER"/>
    <property type="match status" value="1"/>
</dbReference>
<dbReference type="PANTHER" id="PTHR11660">
    <property type="entry name" value="SOLUTE CARRIER FAMILY 40 MEMBER"/>
    <property type="match status" value="1"/>
</dbReference>
<evidence type="ECO:0000313" key="9">
    <source>
        <dbReference type="EMBL" id="KZF24339.1"/>
    </source>
</evidence>
<comment type="similarity">
    <text evidence="2 7">Belongs to the ferroportin (FP) (TC 2.A.100) family. SLC40A subfamily.</text>
</comment>
<feature type="transmembrane region" description="Helical" evidence="7">
    <location>
        <begin position="406"/>
        <end position="426"/>
    </location>
</feature>
<feature type="transmembrane region" description="Helical" evidence="7">
    <location>
        <begin position="100"/>
        <end position="120"/>
    </location>
</feature>